<evidence type="ECO:0000313" key="3">
    <source>
        <dbReference type="EMBL" id="CAI2384190.1"/>
    </source>
</evidence>
<evidence type="ECO:0000256" key="1">
    <source>
        <dbReference type="SAM" id="MobiDB-lite"/>
    </source>
</evidence>
<accession>A0A7S3KP82</accession>
<dbReference type="EMBL" id="HBIK01027420">
    <property type="protein sequence ID" value="CAE0387878.1"/>
    <property type="molecule type" value="Transcribed_RNA"/>
</dbReference>
<proteinExistence type="predicted"/>
<feature type="region of interest" description="Disordered" evidence="1">
    <location>
        <begin position="109"/>
        <end position="131"/>
    </location>
</feature>
<reference evidence="2" key="1">
    <citation type="submission" date="2021-01" db="EMBL/GenBank/DDBJ databases">
        <authorList>
            <person name="Corre E."/>
            <person name="Pelletier E."/>
            <person name="Niang G."/>
            <person name="Scheremetjew M."/>
            <person name="Finn R."/>
            <person name="Kale V."/>
            <person name="Holt S."/>
            <person name="Cochrane G."/>
            <person name="Meng A."/>
            <person name="Brown T."/>
            <person name="Cohen L."/>
        </authorList>
    </citation>
    <scope>NUCLEOTIDE SEQUENCE</scope>
    <source>
        <strain evidence="2">CT5</strain>
    </source>
</reference>
<name>A0A7S3KP82_EUPCR</name>
<feature type="compositionally biased region" description="Basic and acidic residues" evidence="1">
    <location>
        <begin position="13"/>
        <end position="24"/>
    </location>
</feature>
<feature type="region of interest" description="Disordered" evidence="1">
    <location>
        <begin position="1"/>
        <end position="88"/>
    </location>
</feature>
<protein>
    <submittedName>
        <fullName evidence="2">Uncharacterized protein</fullName>
    </submittedName>
</protein>
<dbReference type="AlphaFoldDB" id="A0A7S3KP82"/>
<reference evidence="3" key="2">
    <citation type="submission" date="2023-07" db="EMBL/GenBank/DDBJ databases">
        <authorList>
            <consortium name="AG Swart"/>
            <person name="Singh M."/>
            <person name="Singh A."/>
            <person name="Seah K."/>
            <person name="Emmerich C."/>
        </authorList>
    </citation>
    <scope>NUCLEOTIDE SEQUENCE</scope>
    <source>
        <strain evidence="3">DP1</strain>
    </source>
</reference>
<sequence>MGNNLPGEEDHSDDSPIQKIDKKDPKIKKQKTKAAIMKKKTASKAEPAQTKSGQTFQASEAMKSSDFAPDPELDQGFPEDKVEFSTKPCLEGIEDDYTKDKEVKRFKKKKGNGVEEAYEGDSDFAEPEVVN</sequence>
<dbReference type="Proteomes" id="UP001295684">
    <property type="component" value="Unassembled WGS sequence"/>
</dbReference>
<evidence type="ECO:0000313" key="4">
    <source>
        <dbReference type="Proteomes" id="UP001295684"/>
    </source>
</evidence>
<dbReference type="EMBL" id="CAMPGE010026508">
    <property type="protein sequence ID" value="CAI2384190.1"/>
    <property type="molecule type" value="Genomic_DNA"/>
</dbReference>
<organism evidence="2">
    <name type="scientific">Euplotes crassus</name>
    <dbReference type="NCBI Taxonomy" id="5936"/>
    <lineage>
        <taxon>Eukaryota</taxon>
        <taxon>Sar</taxon>
        <taxon>Alveolata</taxon>
        <taxon>Ciliophora</taxon>
        <taxon>Intramacronucleata</taxon>
        <taxon>Spirotrichea</taxon>
        <taxon>Hypotrichia</taxon>
        <taxon>Euplotida</taxon>
        <taxon>Euplotidae</taxon>
        <taxon>Moneuplotes</taxon>
    </lineage>
</organism>
<feature type="compositionally biased region" description="Basic residues" evidence="1">
    <location>
        <begin position="25"/>
        <end position="42"/>
    </location>
</feature>
<feature type="compositionally biased region" description="Polar residues" evidence="1">
    <location>
        <begin position="49"/>
        <end position="58"/>
    </location>
</feature>
<gene>
    <name evidence="2" type="ORF">ECRA1380_LOCUS12850</name>
    <name evidence="3" type="ORF">ECRASSUSDP1_LOCUS25712</name>
</gene>
<keyword evidence="4" id="KW-1185">Reference proteome</keyword>
<evidence type="ECO:0000313" key="2">
    <source>
        <dbReference type="EMBL" id="CAE0387878.1"/>
    </source>
</evidence>
<feature type="compositionally biased region" description="Acidic residues" evidence="1">
    <location>
        <begin position="116"/>
        <end position="131"/>
    </location>
</feature>